<evidence type="ECO:0000313" key="1">
    <source>
        <dbReference type="EMBL" id="WVT04653.1"/>
    </source>
</evidence>
<reference evidence="1" key="1">
    <citation type="submission" date="2023-08" db="EMBL/GenBank/DDBJ databases">
        <title>Complete genome sequence of Sinorhizobium chiapanecum ITTG S70 isolated from Acaciella angustissima nodules in Chiapas-Mexico.</title>
        <authorList>
            <person name="Rincon-Rosales R."/>
            <person name="Rogel M.A."/>
            <person name="Rincon-Medina C.I."/>
            <person name="Guerrero G."/>
            <person name="Manzano-Gomez L.A."/>
            <person name="Lopez-Lopez A."/>
            <person name="Rincon Molina F.A."/>
            <person name="Martinez-Romero E."/>
        </authorList>
    </citation>
    <scope>NUCLEOTIDE SEQUENCE</scope>
    <source>
        <strain evidence="1">ITTG S70</strain>
    </source>
</reference>
<protein>
    <submittedName>
        <fullName evidence="1">Uncharacterized protein</fullName>
    </submittedName>
</protein>
<proteinExistence type="predicted"/>
<keyword evidence="2" id="KW-1185">Reference proteome</keyword>
<dbReference type="Proteomes" id="UP001432360">
    <property type="component" value="Chromosome"/>
</dbReference>
<name>A0ABZ2BB58_9HYPH</name>
<sequence length="142" mass="15948">MSNNPRVNRYLKDKAFDHIDHALGRPVDPLGETYRNHFATGADGKDAQQFAASPNWEKVGQRDDMAFFAVTDIGKWALKDHLKAIGDPWQPYSVTWGGHTVVIAAKSLGNAKYSTYLDVSDSYSELRFVDFVREAMVRRVAA</sequence>
<gene>
    <name evidence="1" type="ORF">RB548_04370</name>
</gene>
<organism evidence="1 2">
    <name type="scientific">Sinorhizobium chiapasense</name>
    <dbReference type="NCBI Taxonomy" id="501572"/>
    <lineage>
        <taxon>Bacteria</taxon>
        <taxon>Pseudomonadati</taxon>
        <taxon>Pseudomonadota</taxon>
        <taxon>Alphaproteobacteria</taxon>
        <taxon>Hyphomicrobiales</taxon>
        <taxon>Rhizobiaceae</taxon>
        <taxon>Sinorhizobium/Ensifer group</taxon>
        <taxon>Sinorhizobium</taxon>
    </lineage>
</organism>
<dbReference type="RefSeq" id="WP_331373814.1">
    <property type="nucleotide sequence ID" value="NZ_CP133148.1"/>
</dbReference>
<accession>A0ABZ2BB58</accession>
<dbReference type="EMBL" id="CP133148">
    <property type="protein sequence ID" value="WVT04653.1"/>
    <property type="molecule type" value="Genomic_DNA"/>
</dbReference>
<evidence type="ECO:0000313" key="2">
    <source>
        <dbReference type="Proteomes" id="UP001432360"/>
    </source>
</evidence>